<organism evidence="1">
    <name type="scientific">Siphoviridae sp. ctm7X10</name>
    <dbReference type="NCBI Taxonomy" id="2827929"/>
    <lineage>
        <taxon>Viruses</taxon>
        <taxon>Duplodnaviria</taxon>
        <taxon>Heunggongvirae</taxon>
        <taxon>Uroviricota</taxon>
        <taxon>Caudoviricetes</taxon>
    </lineage>
</organism>
<sequence length="29" mass="3476">MISFWASSWAYWLAFFSLLYSSKENDLPD</sequence>
<evidence type="ECO:0000313" key="1">
    <source>
        <dbReference type="EMBL" id="DAF46104.1"/>
    </source>
</evidence>
<reference evidence="1" key="1">
    <citation type="journal article" date="2021" name="Proc. Natl. Acad. Sci. U.S.A.">
        <title>A Catalog of Tens of Thousands of Viruses from Human Metagenomes Reveals Hidden Associations with Chronic Diseases.</title>
        <authorList>
            <person name="Tisza M.J."/>
            <person name="Buck C.B."/>
        </authorList>
    </citation>
    <scope>NUCLEOTIDE SEQUENCE</scope>
    <source>
        <strain evidence="1">Ctm7X10</strain>
    </source>
</reference>
<name>A0A8S5S5A1_9CAUD</name>
<protein>
    <submittedName>
        <fullName evidence="1">Uncharacterized protein</fullName>
    </submittedName>
</protein>
<dbReference type="EMBL" id="BK032530">
    <property type="protein sequence ID" value="DAF46104.1"/>
    <property type="molecule type" value="Genomic_DNA"/>
</dbReference>
<accession>A0A8S5S5A1</accession>
<proteinExistence type="predicted"/>